<name>A0ABP9N577_9HYPH</name>
<reference evidence="2" key="1">
    <citation type="journal article" date="2019" name="Int. J. Syst. Evol. Microbiol.">
        <title>The Global Catalogue of Microorganisms (GCM) 10K type strain sequencing project: providing services to taxonomists for standard genome sequencing and annotation.</title>
        <authorList>
            <consortium name="The Broad Institute Genomics Platform"/>
            <consortium name="The Broad Institute Genome Sequencing Center for Infectious Disease"/>
            <person name="Wu L."/>
            <person name="Ma J."/>
        </authorList>
    </citation>
    <scope>NUCLEOTIDE SEQUENCE [LARGE SCALE GENOMIC DNA]</scope>
    <source>
        <strain evidence="2">JCM 17712</strain>
    </source>
</reference>
<accession>A0ABP9N577</accession>
<evidence type="ECO:0000313" key="1">
    <source>
        <dbReference type="EMBL" id="GAA5106566.1"/>
    </source>
</evidence>
<keyword evidence="2" id="KW-1185">Reference proteome</keyword>
<protein>
    <submittedName>
        <fullName evidence="1">Uncharacterized protein</fullName>
    </submittedName>
</protein>
<organism evidence="1 2">
    <name type="scientific">Bartonella jaculi</name>
    <dbReference type="NCBI Taxonomy" id="686226"/>
    <lineage>
        <taxon>Bacteria</taxon>
        <taxon>Pseudomonadati</taxon>
        <taxon>Pseudomonadota</taxon>
        <taxon>Alphaproteobacteria</taxon>
        <taxon>Hyphomicrobiales</taxon>
        <taxon>Bartonellaceae</taxon>
        <taxon>Bartonella</taxon>
    </lineage>
</organism>
<dbReference type="EMBL" id="BAABIZ010000005">
    <property type="protein sequence ID" value="GAA5106566.1"/>
    <property type="molecule type" value="Genomic_DNA"/>
</dbReference>
<evidence type="ECO:0000313" key="2">
    <source>
        <dbReference type="Proteomes" id="UP001500864"/>
    </source>
</evidence>
<proteinExistence type="predicted"/>
<comment type="caution">
    <text evidence="1">The sequence shown here is derived from an EMBL/GenBank/DDBJ whole genome shotgun (WGS) entry which is preliminary data.</text>
</comment>
<dbReference type="Proteomes" id="UP001500864">
    <property type="component" value="Unassembled WGS sequence"/>
</dbReference>
<sequence length="62" mass="7243">MHALRDWDDFREHKDNLNHKGECGVGCDTCGRYFIKDECVFGNGKVYGDAEVLENFKFMIMH</sequence>
<gene>
    <name evidence="1" type="ORF">GCM10023261_07090</name>
</gene>